<dbReference type="Pfam" id="PF14358">
    <property type="entry name" value="DUF4405"/>
    <property type="match status" value="1"/>
</dbReference>
<organism evidence="3 4">
    <name type="scientific">Thiothrix litoralis</name>
    <dbReference type="NCBI Taxonomy" id="2891210"/>
    <lineage>
        <taxon>Bacteria</taxon>
        <taxon>Pseudomonadati</taxon>
        <taxon>Pseudomonadota</taxon>
        <taxon>Gammaproteobacteria</taxon>
        <taxon>Thiotrichales</taxon>
        <taxon>Thiotrichaceae</taxon>
        <taxon>Thiothrix</taxon>
    </lineage>
</organism>
<protein>
    <submittedName>
        <fullName evidence="3">DUF4405 domain-containing protein</fullName>
    </submittedName>
</protein>
<sequence length="169" mass="18418">MDTTTLRRWATPLTIGAFILMAVTGILMFFHVQLGIIKVAHEWLSWAMVIAVGLHVTLHWKTFNRYFTQKPAMAVIGLFIVIMVASMLIPGKDEERRGPPGGQMQVTKVLMAAPLDKLAGVTGKTLEGLQAQLQQQGLKVDATMASLGDVAQQNQRNPVEVLNGVIGAN</sequence>
<feature type="domain" description="Flavinylation-associated cytochrome" evidence="2">
    <location>
        <begin position="9"/>
        <end position="60"/>
    </location>
</feature>
<keyword evidence="1" id="KW-1133">Transmembrane helix</keyword>
<keyword evidence="4" id="KW-1185">Reference proteome</keyword>
<accession>A0ABX7WMV0</accession>
<dbReference type="InterPro" id="IPR025517">
    <property type="entry name" value="DUF4405"/>
</dbReference>
<evidence type="ECO:0000313" key="4">
    <source>
        <dbReference type="Proteomes" id="UP000672039"/>
    </source>
</evidence>
<name>A0ABX7WMV0_9GAMM</name>
<evidence type="ECO:0000256" key="1">
    <source>
        <dbReference type="SAM" id="Phobius"/>
    </source>
</evidence>
<feature type="transmembrane region" description="Helical" evidence="1">
    <location>
        <begin position="12"/>
        <end position="31"/>
    </location>
</feature>
<dbReference type="RefSeq" id="WP_028490157.1">
    <property type="nucleotide sequence ID" value="NZ_CP072801.1"/>
</dbReference>
<feature type="transmembrane region" description="Helical" evidence="1">
    <location>
        <begin position="43"/>
        <end position="60"/>
    </location>
</feature>
<evidence type="ECO:0000259" key="2">
    <source>
        <dbReference type="Pfam" id="PF14358"/>
    </source>
</evidence>
<gene>
    <name evidence="3" type="ORF">J9253_10970</name>
</gene>
<dbReference type="Proteomes" id="UP000672039">
    <property type="component" value="Chromosome"/>
</dbReference>
<dbReference type="EMBL" id="CP072801">
    <property type="protein sequence ID" value="QTR44572.1"/>
    <property type="molecule type" value="Genomic_DNA"/>
</dbReference>
<feature type="transmembrane region" description="Helical" evidence="1">
    <location>
        <begin position="72"/>
        <end position="89"/>
    </location>
</feature>
<evidence type="ECO:0000313" key="3">
    <source>
        <dbReference type="EMBL" id="QTR44572.1"/>
    </source>
</evidence>
<keyword evidence="1" id="KW-0472">Membrane</keyword>
<proteinExistence type="predicted"/>
<keyword evidence="1" id="KW-0812">Transmembrane</keyword>
<reference evidence="3 4" key="1">
    <citation type="submission" date="2021-04" db="EMBL/GenBank/DDBJ databases">
        <title>Genomics, taxonomy and metabolism of representatives of sulfur bacteria of the genus Thiothrix: Thiothrix fructosivorans QT, Thiothrix unzii A1T and three new species, Thiothrix subterranea sp. nov., Thiothrix litoralis sp. nov. and 'Candidatus Thiothrix anitrata' sp. nov.</title>
        <authorList>
            <person name="Ravin N.V."/>
            <person name="Smolyakov D."/>
            <person name="Rudenko T.S."/>
            <person name="Mardanov A.V."/>
            <person name="Beletsky A.V."/>
            <person name="Markov N.D."/>
            <person name="Fomenkov A.I."/>
            <person name="Roberts R.J."/>
            <person name="Karnachuk O.V."/>
            <person name="Novikov A."/>
            <person name="Grabovich M.Y."/>
        </authorList>
    </citation>
    <scope>NUCLEOTIDE SEQUENCE [LARGE SCALE GENOMIC DNA]</scope>
    <source>
        <strain evidence="3 4">AS</strain>
    </source>
</reference>